<feature type="compositionally biased region" description="Low complexity" evidence="1">
    <location>
        <begin position="13"/>
        <end position="26"/>
    </location>
</feature>
<evidence type="ECO:0000313" key="4">
    <source>
        <dbReference type="Proteomes" id="UP000197138"/>
    </source>
</evidence>
<comment type="caution">
    <text evidence="2">The sequence shown here is derived from an EMBL/GenBank/DDBJ whole genome shotgun (WGS) entry which is preliminary data.</text>
</comment>
<keyword evidence="5" id="KW-1185">Reference proteome</keyword>
<reference evidence="4" key="1">
    <citation type="journal article" date="2017" name="Plant J.">
        <title>The pomegranate (Punica granatum L.) genome and the genomics of punicalagin biosynthesis.</title>
        <authorList>
            <person name="Qin G."/>
            <person name="Xu C."/>
            <person name="Ming R."/>
            <person name="Tang H."/>
            <person name="Guyot R."/>
            <person name="Kramer E.M."/>
            <person name="Hu Y."/>
            <person name="Yi X."/>
            <person name="Qi Y."/>
            <person name="Xu X."/>
            <person name="Gao Z."/>
            <person name="Pan H."/>
            <person name="Jian J."/>
            <person name="Tian Y."/>
            <person name="Yue Z."/>
            <person name="Xu Y."/>
        </authorList>
    </citation>
    <scope>NUCLEOTIDE SEQUENCE [LARGE SCALE GENOMIC DNA]</scope>
    <source>
        <strain evidence="4">cv. Dabenzi</strain>
    </source>
</reference>
<accession>A0A218WU98</accession>
<dbReference type="AlphaFoldDB" id="A0A218WU98"/>
<sequence length="68" mass="7089">MPWNASSPARGGPAQSQRQPASSSPAHVQQRPSRVGPLGPIQWISAQFDPAGPFSLIQPSPPPPDLGP</sequence>
<evidence type="ECO:0000256" key="1">
    <source>
        <dbReference type="SAM" id="MobiDB-lite"/>
    </source>
</evidence>
<organism evidence="2 4">
    <name type="scientific">Punica granatum</name>
    <name type="common">Pomegranate</name>
    <dbReference type="NCBI Taxonomy" id="22663"/>
    <lineage>
        <taxon>Eukaryota</taxon>
        <taxon>Viridiplantae</taxon>
        <taxon>Streptophyta</taxon>
        <taxon>Embryophyta</taxon>
        <taxon>Tracheophyta</taxon>
        <taxon>Spermatophyta</taxon>
        <taxon>Magnoliopsida</taxon>
        <taxon>eudicotyledons</taxon>
        <taxon>Gunneridae</taxon>
        <taxon>Pentapetalae</taxon>
        <taxon>rosids</taxon>
        <taxon>malvids</taxon>
        <taxon>Myrtales</taxon>
        <taxon>Lythraceae</taxon>
        <taxon>Punica</taxon>
    </lineage>
</organism>
<evidence type="ECO:0000313" key="5">
    <source>
        <dbReference type="Proteomes" id="UP000233551"/>
    </source>
</evidence>
<gene>
    <name evidence="2" type="ORF">CDL15_Pgr023967</name>
    <name evidence="3" type="ORF">CRG98_025857</name>
</gene>
<evidence type="ECO:0000313" key="2">
    <source>
        <dbReference type="EMBL" id="OWM76424.1"/>
    </source>
</evidence>
<dbReference type="Proteomes" id="UP000197138">
    <property type="component" value="Unassembled WGS sequence"/>
</dbReference>
<name>A0A218WU98_PUNGR</name>
<feature type="region of interest" description="Disordered" evidence="1">
    <location>
        <begin position="1"/>
        <end position="68"/>
    </location>
</feature>
<protein>
    <submittedName>
        <fullName evidence="2">Uncharacterized protein</fullName>
    </submittedName>
</protein>
<reference evidence="3 5" key="3">
    <citation type="submission" date="2017-11" db="EMBL/GenBank/DDBJ databases">
        <title>De-novo sequencing of pomegranate (Punica granatum L.) genome.</title>
        <authorList>
            <person name="Akparov Z."/>
            <person name="Amiraslanov A."/>
            <person name="Hajiyeva S."/>
            <person name="Abbasov M."/>
            <person name="Kaur K."/>
            <person name="Hamwieh A."/>
            <person name="Solovyev V."/>
            <person name="Salamov A."/>
            <person name="Braich B."/>
            <person name="Kosarev P."/>
            <person name="Mahmoud A."/>
            <person name="Hajiyev E."/>
            <person name="Babayeva S."/>
            <person name="Izzatullayeva V."/>
            <person name="Mammadov A."/>
            <person name="Mammadov A."/>
            <person name="Sharifova S."/>
            <person name="Ojaghi J."/>
            <person name="Eynullazada K."/>
            <person name="Bayramov B."/>
            <person name="Abdulazimova A."/>
            <person name="Shahmuradov I."/>
        </authorList>
    </citation>
    <scope>NUCLEOTIDE SEQUENCE [LARGE SCALE GENOMIC DNA]</scope>
    <source>
        <strain evidence="3">AG2017</strain>
        <strain evidence="5">cv. AG2017</strain>
        <tissue evidence="3">Leaf</tissue>
    </source>
</reference>
<proteinExistence type="predicted"/>
<dbReference type="EMBL" id="MTKT01003206">
    <property type="protein sequence ID" value="OWM76424.1"/>
    <property type="molecule type" value="Genomic_DNA"/>
</dbReference>
<dbReference type="Proteomes" id="UP000233551">
    <property type="component" value="Unassembled WGS sequence"/>
</dbReference>
<feature type="compositionally biased region" description="Pro residues" evidence="1">
    <location>
        <begin position="59"/>
        <end position="68"/>
    </location>
</feature>
<dbReference type="EMBL" id="PGOL01001841">
    <property type="protein sequence ID" value="PKI53727.1"/>
    <property type="molecule type" value="Genomic_DNA"/>
</dbReference>
<reference evidence="2" key="2">
    <citation type="submission" date="2017-06" db="EMBL/GenBank/DDBJ databases">
        <title>The pomegranate genome and the genomics of punicalagin biosynthesis.</title>
        <authorList>
            <person name="Xu C."/>
        </authorList>
    </citation>
    <scope>NUCLEOTIDE SEQUENCE [LARGE SCALE GENOMIC DNA]</scope>
    <source>
        <tissue evidence="2">Fresh leaf</tissue>
    </source>
</reference>
<evidence type="ECO:0000313" key="3">
    <source>
        <dbReference type="EMBL" id="PKI53727.1"/>
    </source>
</evidence>